<proteinExistence type="predicted"/>
<dbReference type="SUPFAM" id="SSF52218">
    <property type="entry name" value="Flavoproteins"/>
    <property type="match status" value="1"/>
</dbReference>
<protein>
    <submittedName>
        <fullName evidence="2">NADPH-dependent oxidoreductase</fullName>
    </submittedName>
</protein>
<name>A0A316TVZ5_9BACT</name>
<feature type="domain" description="NADPH-dependent FMN reductase-like" evidence="1">
    <location>
        <begin position="4"/>
        <end position="139"/>
    </location>
</feature>
<dbReference type="GO" id="GO:0005829">
    <property type="term" value="C:cytosol"/>
    <property type="evidence" value="ECO:0007669"/>
    <property type="project" value="TreeGrafter"/>
</dbReference>
<comment type="caution">
    <text evidence="2">The sequence shown here is derived from an EMBL/GenBank/DDBJ whole genome shotgun (WGS) entry which is preliminary data.</text>
</comment>
<keyword evidence="3" id="KW-1185">Reference proteome</keyword>
<dbReference type="Gene3D" id="3.40.50.360">
    <property type="match status" value="1"/>
</dbReference>
<dbReference type="AlphaFoldDB" id="A0A316TVZ5"/>
<dbReference type="EMBL" id="QGGB01000001">
    <property type="protein sequence ID" value="PWN08128.1"/>
    <property type="molecule type" value="Genomic_DNA"/>
</dbReference>
<dbReference type="Pfam" id="PF03358">
    <property type="entry name" value="FMN_red"/>
    <property type="match status" value="1"/>
</dbReference>
<gene>
    <name evidence="2" type="ORF">DDZ15_00385</name>
</gene>
<dbReference type="Proteomes" id="UP000245533">
    <property type="component" value="Unassembled WGS sequence"/>
</dbReference>
<dbReference type="OrthoDB" id="9812295at2"/>
<dbReference type="PANTHER" id="PTHR30543:SF21">
    <property type="entry name" value="NAD(P)H-DEPENDENT FMN REDUCTASE LOT6"/>
    <property type="match status" value="1"/>
</dbReference>
<evidence type="ECO:0000313" key="2">
    <source>
        <dbReference type="EMBL" id="PWN08128.1"/>
    </source>
</evidence>
<dbReference type="InterPro" id="IPR029039">
    <property type="entry name" value="Flavoprotein-like_sf"/>
</dbReference>
<dbReference type="GO" id="GO:0010181">
    <property type="term" value="F:FMN binding"/>
    <property type="evidence" value="ECO:0007669"/>
    <property type="project" value="TreeGrafter"/>
</dbReference>
<reference evidence="2 3" key="1">
    <citation type="submission" date="2018-05" db="EMBL/GenBank/DDBJ databases">
        <title>Rhodohalobacter halophilus gen. nov., sp. nov., a moderately halophilic member of the family Balneolaceae.</title>
        <authorList>
            <person name="Liu Z.-W."/>
        </authorList>
    </citation>
    <scope>NUCLEOTIDE SEQUENCE [LARGE SCALE GENOMIC DNA]</scope>
    <source>
        <strain evidence="2 3">8A47</strain>
    </source>
</reference>
<dbReference type="PANTHER" id="PTHR30543">
    <property type="entry name" value="CHROMATE REDUCTASE"/>
    <property type="match status" value="1"/>
</dbReference>
<dbReference type="RefSeq" id="WP_109643731.1">
    <property type="nucleotide sequence ID" value="NZ_QGGB01000001.1"/>
</dbReference>
<evidence type="ECO:0000313" key="3">
    <source>
        <dbReference type="Proteomes" id="UP000245533"/>
    </source>
</evidence>
<sequence length="188" mass="21122">MSLIHILSSTDRPGSNALKVSEYASNLIAENAECRIFSLMDFPLADVHGGKYGSTPDSVKEFNESFLEADGFLFVIPEYNGGFPGILKVFFDYLPFPKAMEMVPVSTIGEAAGAFGALRPVEQFEQLLKYRKAYVYPERMFIQRVNDSFDPEKGLSSDLLQDLLESQLRNFPDFVDQIAERKKEKAVS</sequence>
<accession>A0A316TVZ5</accession>
<evidence type="ECO:0000259" key="1">
    <source>
        <dbReference type="Pfam" id="PF03358"/>
    </source>
</evidence>
<dbReference type="InterPro" id="IPR005025">
    <property type="entry name" value="FMN_Rdtase-like_dom"/>
</dbReference>
<dbReference type="GO" id="GO:0016491">
    <property type="term" value="F:oxidoreductase activity"/>
    <property type="evidence" value="ECO:0007669"/>
    <property type="project" value="InterPro"/>
</dbReference>
<organism evidence="2 3">
    <name type="scientific">Rhodohalobacter mucosus</name>
    <dbReference type="NCBI Taxonomy" id="2079485"/>
    <lineage>
        <taxon>Bacteria</taxon>
        <taxon>Pseudomonadati</taxon>
        <taxon>Balneolota</taxon>
        <taxon>Balneolia</taxon>
        <taxon>Balneolales</taxon>
        <taxon>Balneolaceae</taxon>
        <taxon>Rhodohalobacter</taxon>
    </lineage>
</organism>
<dbReference type="InterPro" id="IPR050712">
    <property type="entry name" value="NAD(P)H-dep_reductase"/>
</dbReference>